<dbReference type="GO" id="GO:0032259">
    <property type="term" value="P:methylation"/>
    <property type="evidence" value="ECO:0007669"/>
    <property type="project" value="UniProtKB-KW"/>
</dbReference>
<sequence>MSGRPAVDAGCAVFWSVTRADYPGKLGAASVPAAFRPCVRCRPNPARAIGSNAVTPALRPTTPDGLWQPDGDDLVVHGDALEALRGIPDGVFRLAYLDPPFNSGRRQTRQSVKAIRSASGGRIGFQGRSYETVKGRALSYADRFEDYWAFLEPRLAETRRVLADDGALFLHLDAGEVHYARVALDALFGADAFVNELVWAYDYGARSRRRWPAKHDNILVYAKDPSRLRFDVRALAGEAGTVPGASPAEREAAGLPSDVWWHTIVSTTGREKTGYPTQKPVGVLRRIVQAASEPGDWVLDAFAGSGTTAAVAQAMDRRFVMVDSNEAAVEVMHRRLGAGILGASTAFARLVEGGSEEFPGSATTA</sequence>
<dbReference type="EMBL" id="CP071696">
    <property type="protein sequence ID" value="QTX04931.1"/>
    <property type="molecule type" value="Genomic_DNA"/>
</dbReference>
<dbReference type="InterPro" id="IPR002295">
    <property type="entry name" value="N4/N6-MTase_EcoPI_Mod-like"/>
</dbReference>
<keyword evidence="3" id="KW-0949">S-adenosyl-L-methionine</keyword>
<evidence type="ECO:0000313" key="6">
    <source>
        <dbReference type="Proteomes" id="UP000671914"/>
    </source>
</evidence>
<keyword evidence="1" id="KW-0489">Methyltransferase</keyword>
<accession>A0A975FN17</accession>
<dbReference type="Pfam" id="PF01555">
    <property type="entry name" value="N6_N4_Mtase"/>
    <property type="match status" value="1"/>
</dbReference>
<dbReference type="InterPro" id="IPR029063">
    <property type="entry name" value="SAM-dependent_MTases_sf"/>
</dbReference>
<dbReference type="SUPFAM" id="SSF53335">
    <property type="entry name" value="S-adenosyl-L-methionine-dependent methyltransferases"/>
    <property type="match status" value="1"/>
</dbReference>
<dbReference type="Gene3D" id="3.40.50.150">
    <property type="entry name" value="Vaccinia Virus protein VP39"/>
    <property type="match status" value="1"/>
</dbReference>
<evidence type="ECO:0000313" key="5">
    <source>
        <dbReference type="EMBL" id="QTX04931.1"/>
    </source>
</evidence>
<dbReference type="Proteomes" id="UP000671914">
    <property type="component" value="Chromosome"/>
</dbReference>
<protein>
    <submittedName>
        <fullName evidence="5">Site-specific DNA-methyltransferase</fullName>
    </submittedName>
</protein>
<dbReference type="REBASE" id="460550">
    <property type="entry name" value="M.Asp27ATORF1340P"/>
</dbReference>
<dbReference type="InterPro" id="IPR002941">
    <property type="entry name" value="DNA_methylase_N4/N6"/>
</dbReference>
<feature type="domain" description="DNA methylase N-4/N-6" evidence="4">
    <location>
        <begin position="93"/>
        <end position="331"/>
    </location>
</feature>
<evidence type="ECO:0000259" key="4">
    <source>
        <dbReference type="Pfam" id="PF01555"/>
    </source>
</evidence>
<proteinExistence type="predicted"/>
<dbReference type="PRINTS" id="PR00506">
    <property type="entry name" value="D21N6MTFRASE"/>
</dbReference>
<evidence type="ECO:0000256" key="1">
    <source>
        <dbReference type="ARBA" id="ARBA00022603"/>
    </source>
</evidence>
<dbReference type="AlphaFoldDB" id="A0A975FN17"/>
<name>A0A975FN17_9MICO</name>
<dbReference type="GO" id="GO:0008170">
    <property type="term" value="F:N-methyltransferase activity"/>
    <property type="evidence" value="ECO:0007669"/>
    <property type="project" value="InterPro"/>
</dbReference>
<gene>
    <name evidence="5" type="ORF">G127AT_01340</name>
</gene>
<keyword evidence="6" id="KW-1185">Reference proteome</keyword>
<keyword evidence="2" id="KW-0808">Transferase</keyword>
<evidence type="ECO:0000256" key="3">
    <source>
        <dbReference type="ARBA" id="ARBA00022691"/>
    </source>
</evidence>
<organism evidence="5 6">
    <name type="scientific">Agromyces archimandritae</name>
    <dbReference type="NCBI Taxonomy" id="2781962"/>
    <lineage>
        <taxon>Bacteria</taxon>
        <taxon>Bacillati</taxon>
        <taxon>Actinomycetota</taxon>
        <taxon>Actinomycetes</taxon>
        <taxon>Micrococcales</taxon>
        <taxon>Microbacteriaceae</taxon>
        <taxon>Agromyces</taxon>
    </lineage>
</organism>
<dbReference type="KEGG" id="aarc:G127AT_01340"/>
<evidence type="ECO:0000256" key="2">
    <source>
        <dbReference type="ARBA" id="ARBA00022679"/>
    </source>
</evidence>
<dbReference type="GO" id="GO:0003677">
    <property type="term" value="F:DNA binding"/>
    <property type="evidence" value="ECO:0007669"/>
    <property type="project" value="InterPro"/>
</dbReference>
<reference evidence="5" key="1">
    <citation type="submission" date="2021-03" db="EMBL/GenBank/DDBJ databases">
        <title>Agromyces archimandritus sp. nov., isolated from the cockroach Archimandrita tessellata.</title>
        <authorList>
            <person name="Guzman J."/>
            <person name="Ortuzar M."/>
            <person name="Poehlein A."/>
            <person name="Daniel R."/>
            <person name="Trujillo M."/>
            <person name="Vilcinskas A."/>
        </authorList>
    </citation>
    <scope>NUCLEOTIDE SEQUENCE</scope>
    <source>
        <strain evidence="5">G127AT</strain>
    </source>
</reference>